<dbReference type="EMBL" id="ABYQ02000014">
    <property type="protein sequence ID" value="EFQ79726.1"/>
    <property type="molecule type" value="Genomic_DNA"/>
</dbReference>
<dbReference type="AlphaFoldDB" id="E2S2T9"/>
<protein>
    <submittedName>
        <fullName evidence="8">Integrase core domain protein</fullName>
    </submittedName>
</protein>
<dbReference type="InterPro" id="IPR051917">
    <property type="entry name" value="Transposase-Integrase"/>
</dbReference>
<dbReference type="PANTHER" id="PTHR10948:SF23">
    <property type="entry name" value="TRANSPOSASE INSI FOR INSERTION SEQUENCE ELEMENT IS30A-RELATED"/>
    <property type="match status" value="1"/>
</dbReference>
<dbReference type="InterPro" id="IPR025246">
    <property type="entry name" value="IS30-like_HTH"/>
</dbReference>
<dbReference type="NCBIfam" id="NF033563">
    <property type="entry name" value="transpos_IS30"/>
    <property type="match status" value="1"/>
</dbReference>
<dbReference type="PROSITE" id="PS50994">
    <property type="entry name" value="INTEGRASE"/>
    <property type="match status" value="1"/>
</dbReference>
<dbReference type="InterPro" id="IPR001584">
    <property type="entry name" value="Integrase_cat-core"/>
</dbReference>
<dbReference type="Gene3D" id="3.30.420.10">
    <property type="entry name" value="Ribonuclease H-like superfamily/Ribonuclease H"/>
    <property type="match status" value="1"/>
</dbReference>
<evidence type="ECO:0000256" key="2">
    <source>
        <dbReference type="ARBA" id="ARBA00006363"/>
    </source>
</evidence>
<dbReference type="SUPFAM" id="SSF53098">
    <property type="entry name" value="Ribonuclease H-like"/>
    <property type="match status" value="1"/>
</dbReference>
<dbReference type="Pfam" id="PF00665">
    <property type="entry name" value="rve"/>
    <property type="match status" value="1"/>
</dbReference>
<evidence type="ECO:0000256" key="4">
    <source>
        <dbReference type="ARBA" id="ARBA00023125"/>
    </source>
</evidence>
<evidence type="ECO:0000313" key="9">
    <source>
        <dbReference type="Proteomes" id="UP000003020"/>
    </source>
</evidence>
<evidence type="ECO:0000256" key="5">
    <source>
        <dbReference type="ARBA" id="ARBA00023172"/>
    </source>
</evidence>
<dbReference type="GO" id="GO:0015074">
    <property type="term" value="P:DNA integration"/>
    <property type="evidence" value="ECO:0007669"/>
    <property type="project" value="InterPro"/>
</dbReference>
<dbReference type="GO" id="GO:0003677">
    <property type="term" value="F:DNA binding"/>
    <property type="evidence" value="ECO:0007669"/>
    <property type="project" value="UniProtKB-KW"/>
</dbReference>
<keyword evidence="5" id="KW-0233">DNA recombination</keyword>
<evidence type="ECO:0000313" key="8">
    <source>
        <dbReference type="EMBL" id="EFQ81185.1"/>
    </source>
</evidence>
<gene>
    <name evidence="8" type="ORF">HMPREF0305_10812</name>
    <name evidence="7" type="ORF">HMPREF0305_12236</name>
</gene>
<dbReference type="InterPro" id="IPR053392">
    <property type="entry name" value="Transposase_IS30-like"/>
</dbReference>
<dbReference type="PROSITE" id="PS01043">
    <property type="entry name" value="TRANSPOSASE_IS30"/>
    <property type="match status" value="1"/>
</dbReference>
<evidence type="ECO:0000256" key="3">
    <source>
        <dbReference type="ARBA" id="ARBA00022578"/>
    </source>
</evidence>
<name>E2S2T9_9CORY</name>
<dbReference type="eggNOG" id="COG2826">
    <property type="taxonomic scope" value="Bacteria"/>
</dbReference>
<proteinExistence type="inferred from homology"/>
<dbReference type="SUPFAM" id="SSF46689">
    <property type="entry name" value="Homeodomain-like"/>
    <property type="match status" value="1"/>
</dbReference>
<dbReference type="Pfam" id="PF13936">
    <property type="entry name" value="HTH_38"/>
    <property type="match status" value="1"/>
</dbReference>
<dbReference type="InterPro" id="IPR012337">
    <property type="entry name" value="RNaseH-like_sf"/>
</dbReference>
<feature type="domain" description="Integrase catalytic" evidence="6">
    <location>
        <begin position="368"/>
        <end position="522"/>
    </location>
</feature>
<accession>E2S2T9</accession>
<comment type="function">
    <text evidence="1">Required for the transposition of the insertion element.</text>
</comment>
<reference evidence="8 9" key="1">
    <citation type="submission" date="2010-08" db="EMBL/GenBank/DDBJ databases">
        <authorList>
            <person name="Muzny D."/>
            <person name="Qin X."/>
            <person name="Buhay C."/>
            <person name="Dugan-Rocha S."/>
            <person name="Ding Y."/>
            <person name="Chen G."/>
            <person name="Hawes A."/>
            <person name="Holder M."/>
            <person name="Jhangiani S."/>
            <person name="Johnson A."/>
            <person name="Khan Z."/>
            <person name="Li Z."/>
            <person name="Liu W."/>
            <person name="Liu X."/>
            <person name="Perez L."/>
            <person name="Shen H."/>
            <person name="Wang Q."/>
            <person name="Watt J."/>
            <person name="Xi L."/>
            <person name="Xin Y."/>
            <person name="Zhou J."/>
            <person name="Deng J."/>
            <person name="Jiang H."/>
            <person name="Liu Y."/>
            <person name="Qu J."/>
            <person name="Song X.-Z."/>
            <person name="Zhang L."/>
            <person name="Villasana D."/>
            <person name="Johnson A."/>
            <person name="Liu J."/>
            <person name="Liyanage D."/>
            <person name="Lorensuhewa L."/>
            <person name="Robinson T."/>
            <person name="Song A."/>
            <person name="Song B.-B."/>
            <person name="Dinh H."/>
            <person name="Thornton R."/>
            <person name="Coyle M."/>
            <person name="Francisco L."/>
            <person name="Jackson L."/>
            <person name="Javaid M."/>
            <person name="Korchina V."/>
            <person name="Kovar C."/>
            <person name="Mata R."/>
            <person name="Mathew T."/>
            <person name="Ngo R."/>
            <person name="Nguyen L."/>
            <person name="Nguyen N."/>
            <person name="Okwuonu G."/>
            <person name="Ongeri F."/>
            <person name="Pham C."/>
            <person name="Simmons D."/>
            <person name="Wilczek-Boney K."/>
            <person name="Hale W."/>
            <person name="Jakkamsetti A."/>
            <person name="Pham P."/>
            <person name="Ruth R."/>
            <person name="San Lucas F."/>
            <person name="Warren J."/>
            <person name="Zhang J."/>
            <person name="Zhao Z."/>
            <person name="Zhou C."/>
            <person name="Zhu D."/>
            <person name="Lee S."/>
            <person name="Bess C."/>
            <person name="Blankenburg K."/>
            <person name="Forbes L."/>
            <person name="Fu Q."/>
            <person name="Gubbala S."/>
            <person name="Hirani K."/>
            <person name="Jayaseelan J.C."/>
            <person name="Lara F."/>
            <person name="Munidasa M."/>
            <person name="Palculict T."/>
            <person name="Patil S."/>
            <person name="Pu L.-L."/>
            <person name="Saada N."/>
            <person name="Tang L."/>
            <person name="Weissenberger G."/>
            <person name="Zhu Y."/>
            <person name="Hemphill L."/>
            <person name="Shang Y."/>
            <person name="Youmans B."/>
            <person name="Ayvaz T."/>
            <person name="Ross M."/>
            <person name="Santibanez J."/>
            <person name="Aqrawi P."/>
            <person name="Gross S."/>
            <person name="Joshi V."/>
            <person name="Fowler G."/>
            <person name="Nazareth L."/>
            <person name="Reid J."/>
            <person name="Worley K."/>
            <person name="Petrosino J."/>
            <person name="Highlander S."/>
            <person name="Gibbs R."/>
        </authorList>
    </citation>
    <scope>NUCLEOTIDE SEQUENCE [LARGE SCALE GENOMIC DNA]</scope>
    <source>
        <strain evidence="8 9">ATCC 33035</strain>
    </source>
</reference>
<dbReference type="InterPro" id="IPR001598">
    <property type="entry name" value="Transposase_IS30_CS"/>
</dbReference>
<comment type="similarity">
    <text evidence="2">Belongs to the transposase IS30 family.</text>
</comment>
<dbReference type="InterPro" id="IPR009057">
    <property type="entry name" value="Homeodomain-like_sf"/>
</dbReference>
<evidence type="ECO:0000259" key="6">
    <source>
        <dbReference type="PROSITE" id="PS50994"/>
    </source>
</evidence>
<dbReference type="GO" id="GO:0006313">
    <property type="term" value="P:DNA transposition"/>
    <property type="evidence" value="ECO:0007669"/>
    <property type="project" value="InterPro"/>
</dbReference>
<dbReference type="GO" id="GO:0004803">
    <property type="term" value="F:transposase activity"/>
    <property type="evidence" value="ECO:0007669"/>
    <property type="project" value="InterPro"/>
</dbReference>
<dbReference type="HOGENOM" id="CLU_035706_0_0_11"/>
<keyword evidence="9" id="KW-1185">Reference proteome</keyword>
<dbReference type="EMBL" id="ABYQ02000004">
    <property type="protein sequence ID" value="EFQ81185.1"/>
    <property type="molecule type" value="Genomic_DNA"/>
</dbReference>
<evidence type="ECO:0000256" key="1">
    <source>
        <dbReference type="ARBA" id="ARBA00002190"/>
    </source>
</evidence>
<comment type="caution">
    <text evidence="8">The sequence shown here is derived from an EMBL/GenBank/DDBJ whole genome shotgun (WGS) entry which is preliminary data.</text>
</comment>
<keyword evidence="3" id="KW-0815">Transposition</keyword>
<dbReference type="PANTHER" id="PTHR10948">
    <property type="entry name" value="TRANSPOSASE"/>
    <property type="match status" value="1"/>
</dbReference>
<dbReference type="Proteomes" id="UP000003020">
    <property type="component" value="Unassembled WGS sequence"/>
</dbReference>
<keyword evidence="4" id="KW-0238">DNA-binding</keyword>
<dbReference type="InterPro" id="IPR036397">
    <property type="entry name" value="RNaseH_sf"/>
</dbReference>
<dbReference type="GO" id="GO:0005829">
    <property type="term" value="C:cytosol"/>
    <property type="evidence" value="ECO:0007669"/>
    <property type="project" value="TreeGrafter"/>
</dbReference>
<sequence>MESKWVPDSAVVARFASLVRAGSSIRAAAGVVCLPESVAYRLAGELDLPRKRCRRISSADSQEIARLWLEGVAPMDIARQLSIGSTPVYRIGIELGLWKRNPHGRKAAATTRRCSYLQLRVNALGRKDAALACGIHPRDAADMDKGVIKLSTGRVPFVPDGPDVALYNRLMQVIEYVDGRQAVPVQVISQQRIDRRISSRYLSIEERELIFDLDRQGKGVREIARRLQRSAGTISKELKRNRDEFGVYLPTYAHRKSVLRRFRPKKRKIDANPRLREVVWEMVKDRYSPEQISGRLRSCYPGDETMYVCPETIYQSLYFQAKGELKKEIAAALRRGHAQRRPRGTRSARKRFVDPIVMISDRPAEVDDRAVPGHWEGDLILGAGNKSAIGTLVERTTRYVILLHLPHGHSATEVNEALTKAIAGLPDHLKGSLTWDQGSEMACHKAFSVATNCPVFFCDPGSPWQRGTNENTNGLLRQYFPKGTDLSVHSAADLEFVAMQLNRRPRKTLGFQTPAEKMAALINSTET</sequence>
<evidence type="ECO:0000313" key="7">
    <source>
        <dbReference type="EMBL" id="EFQ79726.1"/>
    </source>
</evidence>
<organism evidence="8 9">
    <name type="scientific">Corynebacterium pseudogenitalium ATCC 33035</name>
    <dbReference type="NCBI Taxonomy" id="525264"/>
    <lineage>
        <taxon>Bacteria</taxon>
        <taxon>Bacillati</taxon>
        <taxon>Actinomycetota</taxon>
        <taxon>Actinomycetes</taxon>
        <taxon>Mycobacteriales</taxon>
        <taxon>Corynebacteriaceae</taxon>
        <taxon>Corynebacterium</taxon>
    </lineage>
</organism>